<gene>
    <name evidence="2" type="primary">LOC130459902</name>
</gene>
<accession>A0ABM3QJG7</accession>
<organism evidence="1 2">
    <name type="scientific">Spinacia oleracea</name>
    <name type="common">Spinach</name>
    <dbReference type="NCBI Taxonomy" id="3562"/>
    <lineage>
        <taxon>Eukaryota</taxon>
        <taxon>Viridiplantae</taxon>
        <taxon>Streptophyta</taxon>
        <taxon>Embryophyta</taxon>
        <taxon>Tracheophyta</taxon>
        <taxon>Spermatophyta</taxon>
        <taxon>Magnoliopsida</taxon>
        <taxon>eudicotyledons</taxon>
        <taxon>Gunneridae</taxon>
        <taxon>Pentapetalae</taxon>
        <taxon>Caryophyllales</taxon>
        <taxon>Chenopodiaceae</taxon>
        <taxon>Chenopodioideae</taxon>
        <taxon>Anserineae</taxon>
        <taxon>Spinacia</taxon>
    </lineage>
</organism>
<reference evidence="1" key="1">
    <citation type="journal article" date="2021" name="Nat. Commun.">
        <title>Genomic analyses provide insights into spinach domestication and the genetic basis of agronomic traits.</title>
        <authorList>
            <person name="Cai X."/>
            <person name="Sun X."/>
            <person name="Xu C."/>
            <person name="Sun H."/>
            <person name="Wang X."/>
            <person name="Ge C."/>
            <person name="Zhang Z."/>
            <person name="Wang Q."/>
            <person name="Fei Z."/>
            <person name="Jiao C."/>
            <person name="Wang Q."/>
        </authorList>
    </citation>
    <scope>NUCLEOTIDE SEQUENCE [LARGE SCALE GENOMIC DNA]</scope>
    <source>
        <strain evidence="1">cv. Varoflay</strain>
    </source>
</reference>
<protein>
    <submittedName>
        <fullName evidence="2">Uncharacterized protein</fullName>
    </submittedName>
</protein>
<dbReference type="Proteomes" id="UP000813463">
    <property type="component" value="Chromosome 4"/>
</dbReference>
<evidence type="ECO:0000313" key="2">
    <source>
        <dbReference type="RefSeq" id="XP_056683504.1"/>
    </source>
</evidence>
<evidence type="ECO:0000313" key="1">
    <source>
        <dbReference type="Proteomes" id="UP000813463"/>
    </source>
</evidence>
<dbReference type="RefSeq" id="XP_056683504.1">
    <property type="nucleotide sequence ID" value="XM_056827526.1"/>
</dbReference>
<sequence length="123" mass="14202">MVFLLQISIDISPEKLIEIIRLRITKMDERMDVVLDKADLLSNNEQEVLEISDDLCLSPNMRKRKSVNKLITNLDKGESSTRKRRAITRTPQTDVAGKKEVVTSFYIQIVLYVLASEAYLWCK</sequence>
<reference evidence="2" key="2">
    <citation type="submission" date="2025-08" db="UniProtKB">
        <authorList>
            <consortium name="RefSeq"/>
        </authorList>
    </citation>
    <scope>IDENTIFICATION</scope>
    <source>
        <tissue evidence="2">Leaf</tissue>
    </source>
</reference>
<name>A0ABM3QJG7_SPIOL</name>
<proteinExistence type="predicted"/>
<dbReference type="GeneID" id="130459902"/>
<keyword evidence="1" id="KW-1185">Reference proteome</keyword>